<reference evidence="2 3" key="1">
    <citation type="journal article" date="2015" name="Genome Biol. Evol.">
        <title>Comparative Genomics of a Bacterivorous Green Alga Reveals Evolutionary Causalities and Consequences of Phago-Mixotrophic Mode of Nutrition.</title>
        <authorList>
            <person name="Burns J.A."/>
            <person name="Paasch A."/>
            <person name="Narechania A."/>
            <person name="Kim E."/>
        </authorList>
    </citation>
    <scope>NUCLEOTIDE SEQUENCE [LARGE SCALE GENOMIC DNA]</scope>
    <source>
        <strain evidence="2 3">PLY_AMNH</strain>
    </source>
</reference>
<accession>A0AAE0F9B4</accession>
<gene>
    <name evidence="2" type="ORF">CYMTET_35354</name>
</gene>
<feature type="compositionally biased region" description="Low complexity" evidence="1">
    <location>
        <begin position="109"/>
        <end position="125"/>
    </location>
</feature>
<evidence type="ECO:0000313" key="3">
    <source>
        <dbReference type="Proteomes" id="UP001190700"/>
    </source>
</evidence>
<sequence>MGSFSQSRKAINVDGTQTFNKEKHALLQTLASRDQLFAQLVKDSEAKELAVAPTCPMHAAKDAVPAIPPIPASPPVPAVPAVPASGSRSARVHRTQMTVRDQRRHPQSARACPPATPAPSAAAPAAKSIQNLKLHMYCPRSTLWARAPPCGPALHPESWTMSNCMFCMMP</sequence>
<dbReference type="Proteomes" id="UP001190700">
    <property type="component" value="Unassembled WGS sequence"/>
</dbReference>
<dbReference type="AlphaFoldDB" id="A0AAE0F9B4"/>
<keyword evidence="3" id="KW-1185">Reference proteome</keyword>
<protein>
    <submittedName>
        <fullName evidence="2">Uncharacterized protein</fullName>
    </submittedName>
</protein>
<organism evidence="2 3">
    <name type="scientific">Cymbomonas tetramitiformis</name>
    <dbReference type="NCBI Taxonomy" id="36881"/>
    <lineage>
        <taxon>Eukaryota</taxon>
        <taxon>Viridiplantae</taxon>
        <taxon>Chlorophyta</taxon>
        <taxon>Pyramimonadophyceae</taxon>
        <taxon>Pyramimonadales</taxon>
        <taxon>Pyramimonadaceae</taxon>
        <taxon>Cymbomonas</taxon>
    </lineage>
</organism>
<evidence type="ECO:0000256" key="1">
    <source>
        <dbReference type="SAM" id="MobiDB-lite"/>
    </source>
</evidence>
<name>A0AAE0F9B4_9CHLO</name>
<evidence type="ECO:0000313" key="2">
    <source>
        <dbReference type="EMBL" id="KAK3255463.1"/>
    </source>
</evidence>
<proteinExistence type="predicted"/>
<comment type="caution">
    <text evidence="2">The sequence shown here is derived from an EMBL/GenBank/DDBJ whole genome shotgun (WGS) entry which is preliminary data.</text>
</comment>
<dbReference type="EMBL" id="LGRX02022571">
    <property type="protein sequence ID" value="KAK3255463.1"/>
    <property type="molecule type" value="Genomic_DNA"/>
</dbReference>
<feature type="region of interest" description="Disordered" evidence="1">
    <location>
        <begin position="78"/>
        <end position="125"/>
    </location>
</feature>